<reference evidence="1" key="1">
    <citation type="submission" date="2013-12" db="EMBL/GenBank/DDBJ databases">
        <title>The Genome Sequence of Aphanomyces astaci APO3.</title>
        <authorList>
            <consortium name="The Broad Institute Genomics Platform"/>
            <person name="Russ C."/>
            <person name="Tyler B."/>
            <person name="van West P."/>
            <person name="Dieguez-Uribeondo J."/>
            <person name="Young S.K."/>
            <person name="Zeng Q."/>
            <person name="Gargeya S."/>
            <person name="Fitzgerald M."/>
            <person name="Abouelleil A."/>
            <person name="Alvarado L."/>
            <person name="Chapman S.B."/>
            <person name="Gainer-Dewar J."/>
            <person name="Goldberg J."/>
            <person name="Griggs A."/>
            <person name="Gujja S."/>
            <person name="Hansen M."/>
            <person name="Howarth C."/>
            <person name="Imamovic A."/>
            <person name="Ireland A."/>
            <person name="Larimer J."/>
            <person name="McCowan C."/>
            <person name="Murphy C."/>
            <person name="Pearson M."/>
            <person name="Poon T.W."/>
            <person name="Priest M."/>
            <person name="Roberts A."/>
            <person name="Saif S."/>
            <person name="Shea T."/>
            <person name="Sykes S."/>
            <person name="Wortman J."/>
            <person name="Nusbaum C."/>
            <person name="Birren B."/>
        </authorList>
    </citation>
    <scope>NUCLEOTIDE SEQUENCE [LARGE SCALE GENOMIC DNA]</scope>
    <source>
        <strain evidence="1">APO3</strain>
    </source>
</reference>
<evidence type="ECO:0008006" key="2">
    <source>
        <dbReference type="Google" id="ProtNLM"/>
    </source>
</evidence>
<organism evidence="1">
    <name type="scientific">Aphanomyces astaci</name>
    <name type="common">Crayfish plague agent</name>
    <dbReference type="NCBI Taxonomy" id="112090"/>
    <lineage>
        <taxon>Eukaryota</taxon>
        <taxon>Sar</taxon>
        <taxon>Stramenopiles</taxon>
        <taxon>Oomycota</taxon>
        <taxon>Saprolegniomycetes</taxon>
        <taxon>Saprolegniales</taxon>
        <taxon>Verrucalvaceae</taxon>
        <taxon>Aphanomyces</taxon>
    </lineage>
</organism>
<dbReference type="AlphaFoldDB" id="W4GZN6"/>
<dbReference type="PANTHER" id="PTHR36451:SF1">
    <property type="entry name" value="OMEGA-HYDROXY-BETA-DIHYDROMENAQUINONE-9 SULFOTRANSFERASE STF3"/>
    <property type="match status" value="1"/>
</dbReference>
<dbReference type="GeneID" id="20805605"/>
<name>W4GZN6_APHAT</name>
<dbReference type="Gene3D" id="3.40.50.300">
    <property type="entry name" value="P-loop containing nucleotide triphosphate hydrolases"/>
    <property type="match status" value="1"/>
</dbReference>
<accession>W4GZN6</accession>
<dbReference type="Pfam" id="PF13469">
    <property type="entry name" value="Sulfotransfer_3"/>
    <property type="match status" value="1"/>
</dbReference>
<sequence>MVSAGAVVRGFDDASAHQEAADACMFHFERKHVYSVKNNPMCGISFGQWWHLVRTQWRHFDWCYVPRVLFLTVLSLFNSLLGIVESILYPDAVIHRVELPTDPVFIIGHPRTGTTLLHNLLASDAANFYTCTTFCTGFPSCFLWFEAWGKRLFAGTIDPTRPMDSMPLHFDLPQEDECATILLSRGASYYMPIYLMTREPAFRRFLDFSAADGGTADDEAQWTSAFVYLLKKLTFRHQIQAKGSSLRQRLVLKSPIHAARVPLLRKLFPNARFIYIHRDPFETMASAAHLANTAFWFMYLSTPTDDQVNEYLFWQFDHMWRKYNEAAVDKSVHGGRVVLPDILEVSYAELTTCPERTLRSIYAHANIQWTDQSTRHFAAEVDALQSYQVNRHRTPAHATPTPHSRHGPRVHGCSRVYHRAISRGLGGYELKGTRGLHQVNADTDL</sequence>
<dbReference type="OrthoDB" id="429813at2759"/>
<protein>
    <recommendedName>
        <fullName evidence="2">Sulfotransferase domain-containing protein</fullName>
    </recommendedName>
</protein>
<dbReference type="EMBL" id="KI913119">
    <property type="protein sequence ID" value="ETV84388.1"/>
    <property type="molecule type" value="Genomic_DNA"/>
</dbReference>
<proteinExistence type="predicted"/>
<dbReference type="InterPro" id="IPR027417">
    <property type="entry name" value="P-loop_NTPase"/>
</dbReference>
<gene>
    <name evidence="1" type="ORF">H257_03609</name>
</gene>
<dbReference type="SUPFAM" id="SSF52540">
    <property type="entry name" value="P-loop containing nucleoside triphosphate hydrolases"/>
    <property type="match status" value="1"/>
</dbReference>
<dbReference type="InterPro" id="IPR052736">
    <property type="entry name" value="Stf3_sulfotransferase"/>
</dbReference>
<dbReference type="RefSeq" id="XP_009826080.1">
    <property type="nucleotide sequence ID" value="XM_009827778.1"/>
</dbReference>
<evidence type="ECO:0000313" key="1">
    <source>
        <dbReference type="EMBL" id="ETV84388.1"/>
    </source>
</evidence>
<dbReference type="PANTHER" id="PTHR36451">
    <property type="entry name" value="PAPS-DEPENDENT SULFOTRANSFERASE STF3"/>
    <property type="match status" value="1"/>
</dbReference>
<dbReference type="VEuPathDB" id="FungiDB:H257_03609"/>